<evidence type="ECO:0000313" key="2">
    <source>
        <dbReference type="Proteomes" id="UP000311919"/>
    </source>
</evidence>
<dbReference type="OrthoDB" id="6270868at2759"/>
<evidence type="ECO:0000313" key="1">
    <source>
        <dbReference type="EMBL" id="TNN06275.1"/>
    </source>
</evidence>
<organism evidence="1 2">
    <name type="scientific">Schistosoma japonicum</name>
    <name type="common">Blood fluke</name>
    <dbReference type="NCBI Taxonomy" id="6182"/>
    <lineage>
        <taxon>Eukaryota</taxon>
        <taxon>Metazoa</taxon>
        <taxon>Spiralia</taxon>
        <taxon>Lophotrochozoa</taxon>
        <taxon>Platyhelminthes</taxon>
        <taxon>Trematoda</taxon>
        <taxon>Digenea</taxon>
        <taxon>Strigeidida</taxon>
        <taxon>Schistosomatoidea</taxon>
        <taxon>Schistosomatidae</taxon>
        <taxon>Schistosoma</taxon>
    </lineage>
</organism>
<name>A0A4Z2CPZ4_SCHJA</name>
<reference evidence="1 2" key="1">
    <citation type="submission" date="2019-03" db="EMBL/GenBank/DDBJ databases">
        <title>An improved genome assembly of the fluke Schistosoma japonicum.</title>
        <authorList>
            <person name="Hu W."/>
            <person name="Luo F."/>
            <person name="Yin M."/>
            <person name="Mo X."/>
            <person name="Sun C."/>
            <person name="Wu Q."/>
            <person name="Zhu B."/>
            <person name="Xiang M."/>
            <person name="Wang J."/>
            <person name="Wang Y."/>
            <person name="Zhang T."/>
            <person name="Xu B."/>
            <person name="Zheng H."/>
            <person name="Feng Z."/>
        </authorList>
    </citation>
    <scope>NUCLEOTIDE SEQUENCE [LARGE SCALE GENOMIC DNA]</scope>
    <source>
        <strain evidence="1">HuSjv2</strain>
        <tissue evidence="1">Worms</tissue>
    </source>
</reference>
<protein>
    <submittedName>
        <fullName evidence="1">Uncharacterized protein</fullName>
    </submittedName>
</protein>
<dbReference type="Proteomes" id="UP000311919">
    <property type="component" value="Unassembled WGS sequence"/>
</dbReference>
<dbReference type="AlphaFoldDB" id="A0A4Z2CPZ4"/>
<gene>
    <name evidence="1" type="ORF">EWB00_008477</name>
</gene>
<sequence length="166" mass="19445">MDQDQFKFNFPIDQVLEEWKTDENENLPTTDEEDDNELSVVDHVSFFTPHYKEGIEYFTINNPEKVKKEWIEARKSIIPHIKNSVRHLVRDKFRKLTIHASFRLRVSQLRNTGDFYIKQDSKESTEVYDGASDVQNSDESSTIELLGSQKAWLSFRALSLNITCIV</sequence>
<comment type="caution">
    <text evidence="1">The sequence shown here is derived from an EMBL/GenBank/DDBJ whole genome shotgun (WGS) entry which is preliminary data.</text>
</comment>
<keyword evidence="2" id="KW-1185">Reference proteome</keyword>
<proteinExistence type="predicted"/>
<accession>A0A4Z2CPZ4</accession>
<dbReference type="EMBL" id="SKCS01000471">
    <property type="protein sequence ID" value="TNN06275.1"/>
    <property type="molecule type" value="Genomic_DNA"/>
</dbReference>